<evidence type="ECO:0000313" key="3">
    <source>
        <dbReference type="Proteomes" id="UP001209570"/>
    </source>
</evidence>
<dbReference type="PANTHER" id="PTHR46599">
    <property type="entry name" value="PIGGYBAC TRANSPOSABLE ELEMENT-DERIVED PROTEIN 4"/>
    <property type="match status" value="1"/>
</dbReference>
<dbReference type="EMBL" id="JAKCXM010000726">
    <property type="protein sequence ID" value="KAJ0392083.1"/>
    <property type="molecule type" value="Genomic_DNA"/>
</dbReference>
<evidence type="ECO:0000313" key="2">
    <source>
        <dbReference type="EMBL" id="KAJ0392083.1"/>
    </source>
</evidence>
<keyword evidence="3" id="KW-1185">Reference proteome</keyword>
<dbReference type="Pfam" id="PF13843">
    <property type="entry name" value="DDE_Tnp_1_7"/>
    <property type="match status" value="2"/>
</dbReference>
<feature type="domain" description="PiggyBac transposable element-derived protein" evidence="1">
    <location>
        <begin position="17"/>
        <end position="115"/>
    </location>
</feature>
<proteinExistence type="predicted"/>
<dbReference type="InterPro" id="IPR029526">
    <property type="entry name" value="PGBD"/>
</dbReference>
<feature type="domain" description="PiggyBac transposable element-derived protein" evidence="1">
    <location>
        <begin position="129"/>
        <end position="203"/>
    </location>
</feature>
<name>A0AAD5LTB3_PYTIN</name>
<accession>A0AAD5LTB3</accession>
<organism evidence="2 3">
    <name type="scientific">Pythium insidiosum</name>
    <name type="common">Pythiosis disease agent</name>
    <dbReference type="NCBI Taxonomy" id="114742"/>
    <lineage>
        <taxon>Eukaryota</taxon>
        <taxon>Sar</taxon>
        <taxon>Stramenopiles</taxon>
        <taxon>Oomycota</taxon>
        <taxon>Peronosporomycetes</taxon>
        <taxon>Pythiales</taxon>
        <taxon>Pythiaceae</taxon>
        <taxon>Pythium</taxon>
    </lineage>
</organism>
<comment type="caution">
    <text evidence="2">The sequence shown here is derived from an EMBL/GenBank/DDBJ whole genome shotgun (WGS) entry which is preliminary data.</text>
</comment>
<dbReference type="AlphaFoldDB" id="A0AAD5LTB3"/>
<evidence type="ECO:0000259" key="1">
    <source>
        <dbReference type="Pfam" id="PF13843"/>
    </source>
</evidence>
<protein>
    <recommendedName>
        <fullName evidence="1">PiggyBac transposable element-derived protein domain-containing protein</fullName>
    </recommendedName>
</protein>
<reference evidence="2" key="1">
    <citation type="submission" date="2021-12" db="EMBL/GenBank/DDBJ databases">
        <title>Prjna785345.</title>
        <authorList>
            <person name="Rujirawat T."/>
            <person name="Krajaejun T."/>
        </authorList>
    </citation>
    <scope>NUCLEOTIDE SEQUENCE</scope>
    <source>
        <strain evidence="2">Pi057C3</strain>
    </source>
</reference>
<dbReference type="Proteomes" id="UP001209570">
    <property type="component" value="Unassembled WGS sequence"/>
</dbReference>
<sequence length="303" mass="34368">MIGLLVARALCPMKTGLEHHWSTTQTGAVPRGAWLYVMPRQRFRDISRFLHFSDNDHPNAKADRARKTRPVVDMLQSSFLRGMNLGRWVAFDEMVIPSRSSRNSVRVYLKNKPHNSLDNKPAYFLESDVSTRKTSIRRKEKDGSVVDVECPVFIANYNTYMNGADALDPLRLQRYSIQRSMRMKKYYQSLFLGLLDMAIVNAYIVHKQYCKGTSSKALPHAQFKLALHEQLIRLTAEDLLERGGTPPATRTSSLRSSASAVTDPHLEFAEDKSASGRPRYRVCKVSSLLHDDPSRTIGKSHAS</sequence>
<dbReference type="PANTHER" id="PTHR46599:SF3">
    <property type="entry name" value="PIGGYBAC TRANSPOSABLE ELEMENT-DERIVED PROTEIN 4"/>
    <property type="match status" value="1"/>
</dbReference>
<gene>
    <name evidence="2" type="ORF">P43SY_005622</name>
</gene>